<dbReference type="GO" id="GO:0008237">
    <property type="term" value="F:metallopeptidase activity"/>
    <property type="evidence" value="ECO:0007669"/>
    <property type="project" value="UniProtKB-KW"/>
</dbReference>
<organism evidence="3 4">
    <name type="scientific">Parenemella sanctibonifatiensis</name>
    <dbReference type="NCBI Taxonomy" id="2016505"/>
    <lineage>
        <taxon>Bacteria</taxon>
        <taxon>Bacillati</taxon>
        <taxon>Actinomycetota</taxon>
        <taxon>Actinomycetes</taxon>
        <taxon>Propionibacteriales</taxon>
        <taxon>Propionibacteriaceae</taxon>
        <taxon>Parenemella</taxon>
    </lineage>
</organism>
<dbReference type="GO" id="GO:0004175">
    <property type="term" value="F:endopeptidase activity"/>
    <property type="evidence" value="ECO:0007669"/>
    <property type="project" value="UniProtKB-ARBA"/>
</dbReference>
<comment type="caution">
    <text evidence="3">The sequence shown here is derived from an EMBL/GenBank/DDBJ whole genome shotgun (WGS) entry which is preliminary data.</text>
</comment>
<dbReference type="GO" id="GO:0080120">
    <property type="term" value="P:CAAX-box protein maturation"/>
    <property type="evidence" value="ECO:0007669"/>
    <property type="project" value="UniProtKB-ARBA"/>
</dbReference>
<feature type="domain" description="CAAX prenyl protease 2/Lysostaphin resistance protein A-like" evidence="2">
    <location>
        <begin position="83"/>
        <end position="175"/>
    </location>
</feature>
<proteinExistence type="predicted"/>
<keyword evidence="3" id="KW-0482">Metalloprotease</keyword>
<keyword evidence="1" id="KW-1133">Transmembrane helix</keyword>
<keyword evidence="3" id="KW-0645">Protease</keyword>
<dbReference type="Proteomes" id="UP000216533">
    <property type="component" value="Unassembled WGS sequence"/>
</dbReference>
<accession>A0A255EJ58</accession>
<dbReference type="GO" id="GO:0006508">
    <property type="term" value="P:proteolysis"/>
    <property type="evidence" value="ECO:0007669"/>
    <property type="project" value="UniProtKB-KW"/>
</dbReference>
<reference evidence="3 4" key="1">
    <citation type="submission" date="2017-07" db="EMBL/GenBank/DDBJ databases">
        <title>Draft whole genome sequences of clinical Proprionibacteriaceae strains.</title>
        <authorList>
            <person name="Bernier A.-M."/>
            <person name="Bernard K."/>
            <person name="Domingo M.-C."/>
        </authorList>
    </citation>
    <scope>NUCLEOTIDE SEQUENCE [LARGE SCALE GENOMIC DNA]</scope>
    <source>
        <strain evidence="3 4">NML 160184</strain>
    </source>
</reference>
<evidence type="ECO:0000259" key="2">
    <source>
        <dbReference type="Pfam" id="PF02517"/>
    </source>
</evidence>
<feature type="transmembrane region" description="Helical" evidence="1">
    <location>
        <begin position="114"/>
        <end position="134"/>
    </location>
</feature>
<dbReference type="RefSeq" id="WP_094449398.1">
    <property type="nucleotide sequence ID" value="NZ_NMVI01000002.1"/>
</dbReference>
<gene>
    <name evidence="3" type="ORF">CGZ92_00380</name>
</gene>
<feature type="transmembrane region" description="Helical" evidence="1">
    <location>
        <begin position="43"/>
        <end position="65"/>
    </location>
</feature>
<sequence length="181" mass="19291">MTEFVLFCVPTLIHLVVQSRGKDRTLAAARGRAGLKWGKPVDYLWALALLLPLVLTGWLAVALIPGDVLEAPGVTDMRVTSVAVAAGIVLRAAGEEVLFRGLLGGIFMRRLGFGWGNVLQAVVFLVPHLVLLVVDARMWPILPVQFVAGLLLGWLRHSTGTLVPGAAVHAVANCVAGLLHL</sequence>
<dbReference type="InterPro" id="IPR003675">
    <property type="entry name" value="Rce1/LyrA-like_dom"/>
</dbReference>
<dbReference type="AlphaFoldDB" id="A0A255EJ58"/>
<evidence type="ECO:0000313" key="3">
    <source>
        <dbReference type="EMBL" id="OYN91557.1"/>
    </source>
</evidence>
<dbReference type="Pfam" id="PF02517">
    <property type="entry name" value="Rce1-like"/>
    <property type="match status" value="1"/>
</dbReference>
<keyword evidence="3" id="KW-0378">Hydrolase</keyword>
<keyword evidence="1" id="KW-0812">Transmembrane</keyword>
<protein>
    <submittedName>
        <fullName evidence="3">CPBP family intramembrane metalloprotease</fullName>
    </submittedName>
</protein>
<keyword evidence="1" id="KW-0472">Membrane</keyword>
<evidence type="ECO:0000313" key="4">
    <source>
        <dbReference type="Proteomes" id="UP000216533"/>
    </source>
</evidence>
<name>A0A255EJ58_9ACTN</name>
<dbReference type="EMBL" id="NMVI01000002">
    <property type="protein sequence ID" value="OYN91557.1"/>
    <property type="molecule type" value="Genomic_DNA"/>
</dbReference>
<evidence type="ECO:0000256" key="1">
    <source>
        <dbReference type="SAM" id="Phobius"/>
    </source>
</evidence>